<comment type="caution">
    <text evidence="1">The sequence shown here is derived from an EMBL/GenBank/DDBJ whole genome shotgun (WGS) entry which is preliminary data.</text>
</comment>
<evidence type="ECO:0000313" key="1">
    <source>
        <dbReference type="EMBL" id="KAJ8618953.1"/>
    </source>
</evidence>
<name>A0ACC2KCZ9_PERAE</name>
<sequence length="82" mass="9484">MQMEKLNLRVEECIGHQLTSSPSPNCYAHFLLSQSFPREVTIFSIFEVFVLGLDNIGLTTMWTLGLLVHNQEAQQKLFWRSL</sequence>
<protein>
    <submittedName>
        <fullName evidence="1">Uncharacterized protein</fullName>
    </submittedName>
</protein>
<keyword evidence="2" id="KW-1185">Reference proteome</keyword>
<dbReference type="Proteomes" id="UP001234297">
    <property type="component" value="Chromosome 4"/>
</dbReference>
<dbReference type="EMBL" id="CM056812">
    <property type="protein sequence ID" value="KAJ8618953.1"/>
    <property type="molecule type" value="Genomic_DNA"/>
</dbReference>
<organism evidence="1 2">
    <name type="scientific">Persea americana</name>
    <name type="common">Avocado</name>
    <dbReference type="NCBI Taxonomy" id="3435"/>
    <lineage>
        <taxon>Eukaryota</taxon>
        <taxon>Viridiplantae</taxon>
        <taxon>Streptophyta</taxon>
        <taxon>Embryophyta</taxon>
        <taxon>Tracheophyta</taxon>
        <taxon>Spermatophyta</taxon>
        <taxon>Magnoliopsida</taxon>
        <taxon>Magnoliidae</taxon>
        <taxon>Laurales</taxon>
        <taxon>Lauraceae</taxon>
        <taxon>Persea</taxon>
    </lineage>
</organism>
<accession>A0ACC2KCZ9</accession>
<gene>
    <name evidence="1" type="ORF">MRB53_015139</name>
</gene>
<reference evidence="1 2" key="1">
    <citation type="journal article" date="2022" name="Hortic Res">
        <title>A haplotype resolved chromosomal level avocado genome allows analysis of novel avocado genes.</title>
        <authorList>
            <person name="Nath O."/>
            <person name="Fletcher S.J."/>
            <person name="Hayward A."/>
            <person name="Shaw L.M."/>
            <person name="Masouleh A.K."/>
            <person name="Furtado A."/>
            <person name="Henry R.J."/>
            <person name="Mitter N."/>
        </authorList>
    </citation>
    <scope>NUCLEOTIDE SEQUENCE [LARGE SCALE GENOMIC DNA]</scope>
    <source>
        <strain evidence="2">cv. Hass</strain>
    </source>
</reference>
<evidence type="ECO:0000313" key="2">
    <source>
        <dbReference type="Proteomes" id="UP001234297"/>
    </source>
</evidence>
<proteinExistence type="predicted"/>